<dbReference type="PRINTS" id="PR01009">
    <property type="entry name" value="FLGMRINGFLIF"/>
</dbReference>
<dbReference type="EMBL" id="JBIGHZ010000003">
    <property type="protein sequence ID" value="MFG6448182.1"/>
    <property type="molecule type" value="Genomic_DNA"/>
</dbReference>
<evidence type="ECO:0000256" key="4">
    <source>
        <dbReference type="ARBA" id="ARBA00022475"/>
    </source>
</evidence>
<dbReference type="Pfam" id="PF01514">
    <property type="entry name" value="YscJ_FliF"/>
    <property type="match status" value="1"/>
</dbReference>
<dbReference type="PANTHER" id="PTHR30046:SF0">
    <property type="entry name" value="FLAGELLAR M-RING PROTEIN"/>
    <property type="match status" value="1"/>
</dbReference>
<dbReference type="Gene3D" id="3.30.300.30">
    <property type="match status" value="1"/>
</dbReference>
<keyword evidence="15" id="KW-1185">Reference proteome</keyword>
<evidence type="ECO:0000259" key="12">
    <source>
        <dbReference type="Pfam" id="PF01514"/>
    </source>
</evidence>
<evidence type="ECO:0000256" key="8">
    <source>
        <dbReference type="ARBA" id="ARBA00023143"/>
    </source>
</evidence>
<evidence type="ECO:0000256" key="5">
    <source>
        <dbReference type="ARBA" id="ARBA00022692"/>
    </source>
</evidence>
<dbReference type="NCBIfam" id="TIGR00206">
    <property type="entry name" value="fliF"/>
    <property type="match status" value="1"/>
</dbReference>
<feature type="compositionally biased region" description="Low complexity" evidence="10">
    <location>
        <begin position="309"/>
        <end position="324"/>
    </location>
</feature>
<evidence type="ECO:0000256" key="6">
    <source>
        <dbReference type="ARBA" id="ARBA00022989"/>
    </source>
</evidence>
<keyword evidence="8 9" id="KW-0975">Bacterial flagellum</keyword>
<proteinExistence type="inferred from homology"/>
<keyword evidence="14" id="KW-0966">Cell projection</keyword>
<dbReference type="PIRSF" id="PIRSF004862">
    <property type="entry name" value="FliF"/>
    <property type="match status" value="1"/>
</dbReference>
<dbReference type="InterPro" id="IPR000067">
    <property type="entry name" value="FlgMring_FliF"/>
</dbReference>
<feature type="compositionally biased region" description="Gly residues" evidence="10">
    <location>
        <begin position="541"/>
        <end position="550"/>
    </location>
</feature>
<comment type="caution">
    <text evidence="14">The sequence shown here is derived from an EMBL/GenBank/DDBJ whole genome shotgun (WGS) entry which is preliminary data.</text>
</comment>
<dbReference type="InterPro" id="IPR043427">
    <property type="entry name" value="YscJ/FliF"/>
</dbReference>
<organism evidence="14 15">
    <name type="scientific">Roseateles rivi</name>
    <dbReference type="NCBI Taxonomy" id="3299028"/>
    <lineage>
        <taxon>Bacteria</taxon>
        <taxon>Pseudomonadati</taxon>
        <taxon>Pseudomonadota</taxon>
        <taxon>Betaproteobacteria</taxon>
        <taxon>Burkholderiales</taxon>
        <taxon>Sphaerotilaceae</taxon>
        <taxon>Roseateles</taxon>
    </lineage>
</organism>
<keyword evidence="6 11" id="KW-1133">Transmembrane helix</keyword>
<evidence type="ECO:0000256" key="1">
    <source>
        <dbReference type="ARBA" id="ARBA00004117"/>
    </source>
</evidence>
<evidence type="ECO:0000259" key="13">
    <source>
        <dbReference type="Pfam" id="PF08345"/>
    </source>
</evidence>
<feature type="domain" description="Flagellar M-ring C-terminal" evidence="13">
    <location>
        <begin position="271"/>
        <end position="449"/>
    </location>
</feature>
<comment type="function">
    <text evidence="9">The M ring may be actively involved in energy transduction.</text>
</comment>
<keyword evidence="4" id="KW-1003">Cell membrane</keyword>
<keyword evidence="14" id="KW-0282">Flagellum</keyword>
<feature type="transmembrane region" description="Helical" evidence="11">
    <location>
        <begin position="45"/>
        <end position="64"/>
    </location>
</feature>
<evidence type="ECO:0000256" key="9">
    <source>
        <dbReference type="PIRNR" id="PIRNR004862"/>
    </source>
</evidence>
<evidence type="ECO:0000256" key="3">
    <source>
        <dbReference type="ARBA" id="ARBA00007971"/>
    </source>
</evidence>
<dbReference type="InterPro" id="IPR006182">
    <property type="entry name" value="FliF_N_dom"/>
</dbReference>
<comment type="subcellular location">
    <subcellularLocation>
        <location evidence="1 9">Bacterial flagellum basal body</location>
    </subcellularLocation>
    <subcellularLocation>
        <location evidence="2">Cell membrane</location>
        <topology evidence="2">Multi-pass membrane protein</topology>
    </subcellularLocation>
</comment>
<protein>
    <recommendedName>
        <fullName evidence="9">Flagellar M-ring protein</fullName>
    </recommendedName>
</protein>
<evidence type="ECO:0000256" key="7">
    <source>
        <dbReference type="ARBA" id="ARBA00023136"/>
    </source>
</evidence>
<dbReference type="Pfam" id="PF08345">
    <property type="entry name" value="YscJ_FliF_C"/>
    <property type="match status" value="1"/>
</dbReference>
<dbReference type="RefSeq" id="WP_394460209.1">
    <property type="nucleotide sequence ID" value="NZ_JBIGHZ010000003.1"/>
</dbReference>
<dbReference type="PANTHER" id="PTHR30046">
    <property type="entry name" value="FLAGELLAR M-RING PROTEIN"/>
    <property type="match status" value="1"/>
</dbReference>
<name>A0ABW7FV39_9BURK</name>
<keyword evidence="7 11" id="KW-0472">Membrane</keyword>
<dbReference type="InterPro" id="IPR013556">
    <property type="entry name" value="Flag_M-ring_C"/>
</dbReference>
<dbReference type="InterPro" id="IPR045851">
    <property type="entry name" value="AMP-bd_C_sf"/>
</dbReference>
<evidence type="ECO:0000256" key="11">
    <source>
        <dbReference type="SAM" id="Phobius"/>
    </source>
</evidence>
<feature type="domain" description="Flagellar M-ring N-terminal" evidence="12">
    <location>
        <begin position="66"/>
        <end position="239"/>
    </location>
</feature>
<evidence type="ECO:0000256" key="10">
    <source>
        <dbReference type="SAM" id="MobiDB-lite"/>
    </source>
</evidence>
<evidence type="ECO:0000256" key="2">
    <source>
        <dbReference type="ARBA" id="ARBA00004651"/>
    </source>
</evidence>
<dbReference type="Proteomes" id="UP001606099">
    <property type="component" value="Unassembled WGS sequence"/>
</dbReference>
<feature type="region of interest" description="Disordered" evidence="10">
    <location>
        <begin position="294"/>
        <end position="369"/>
    </location>
</feature>
<comment type="similarity">
    <text evidence="3 9">Belongs to the FliF family.</text>
</comment>
<accession>A0ABW7FV39</accession>
<reference evidence="14 15" key="1">
    <citation type="submission" date="2024-08" db="EMBL/GenBank/DDBJ databases">
        <authorList>
            <person name="Lu H."/>
        </authorList>
    </citation>
    <scope>NUCLEOTIDE SEQUENCE [LARGE SCALE GENOMIC DNA]</scope>
    <source>
        <strain evidence="14 15">BYS180W</strain>
    </source>
</reference>
<keyword evidence="14" id="KW-0969">Cilium</keyword>
<gene>
    <name evidence="14" type="primary">fliF</name>
    <name evidence="14" type="ORF">ACG0Z6_07970</name>
</gene>
<evidence type="ECO:0000313" key="14">
    <source>
        <dbReference type="EMBL" id="MFG6448182.1"/>
    </source>
</evidence>
<feature type="transmembrane region" description="Helical" evidence="11">
    <location>
        <begin position="474"/>
        <end position="492"/>
    </location>
</feature>
<sequence length="594" mass="61968">MDNALSPSPGSTPATAVAVVESSTTPVQNPGLAQRLAALPARAKLSLGLGVAALVAVLAALTMWSSQGEFRPVFSGLSDKDGGAIIAQLNQMNVPYRHEAGGTILVPAAQVYDLRMKLASAGLPKGSTVGFELLDKTSIGQTQFNERLNFQRALEGELTRTITAMADVADARVHLAMPQQNGFFREQQKPSASVMLTLRGGRTLDRNQIAGIVHLVSASVPELNPKAVSILDQTGALISSNPDQASGLDQQQLVYKQQIEANLNKRLAELLEPMVGRENMRTTVTADVDFSQVESTAEEFRPNQGPNTQSAVRSSQSSESVNANPALPTGVPGAATNQPPVPATAPINGASAPLQGAGGTDGGSNSRRENVTNFELDKTVRVVRNATGTVRRVNAAVVVNHRQVTDPKGKTSTEPLPQAELDRITDLVKQAVGFDDKRGDSVKVVSAPFVLDKSEPSATPLWQQPWVLDFARSAVVPLALVLVALIAVFGMVRPALRAAYPPPTAAEGGAGGEGGTTAITPLNAVVDDPQALPGGLPALPGAGGSGGGGLPALEPPANQEKLERARMLARENPLAVANIVKAWVNGEELEGAKG</sequence>
<keyword evidence="5 11" id="KW-0812">Transmembrane</keyword>
<feature type="region of interest" description="Disordered" evidence="10">
    <location>
        <begin position="533"/>
        <end position="555"/>
    </location>
</feature>
<evidence type="ECO:0000313" key="15">
    <source>
        <dbReference type="Proteomes" id="UP001606099"/>
    </source>
</evidence>